<reference evidence="3" key="1">
    <citation type="submission" date="2016-03" db="EMBL/GenBank/DDBJ databases">
        <authorList>
            <person name="Guldener U."/>
        </authorList>
    </citation>
    <scope>NUCLEOTIDE SEQUENCE [LARGE SCALE GENOMIC DNA]</scope>
    <source>
        <strain evidence="3">04CH-RAC-A.6.1</strain>
    </source>
</reference>
<feature type="transmembrane region" description="Helical" evidence="1">
    <location>
        <begin position="6"/>
        <end position="27"/>
    </location>
</feature>
<proteinExistence type="predicted"/>
<evidence type="ECO:0000313" key="2">
    <source>
        <dbReference type="EMBL" id="CZS91732.1"/>
    </source>
</evidence>
<sequence>MNEQFIGSLLYEIIIKLATTGSSAYVIDKRKPSMISSAEAKASALNQYAKIVRNPGTRQ</sequence>
<name>A0A1E1K171_9HELO</name>
<dbReference type="EMBL" id="FJUX01000009">
    <property type="protein sequence ID" value="CZS91732.1"/>
    <property type="molecule type" value="Genomic_DNA"/>
</dbReference>
<keyword evidence="1" id="KW-0812">Transmembrane</keyword>
<gene>
    <name evidence="2" type="ORF">RAG0_02255</name>
</gene>
<accession>A0A1E1K171</accession>
<dbReference type="Proteomes" id="UP000178912">
    <property type="component" value="Unassembled WGS sequence"/>
</dbReference>
<keyword evidence="3" id="KW-1185">Reference proteome</keyword>
<protein>
    <submittedName>
        <fullName evidence="2">Uncharacterized protein</fullName>
    </submittedName>
</protein>
<dbReference type="AlphaFoldDB" id="A0A1E1K171"/>
<evidence type="ECO:0000313" key="3">
    <source>
        <dbReference type="Proteomes" id="UP000178912"/>
    </source>
</evidence>
<keyword evidence="1" id="KW-1133">Transmembrane helix</keyword>
<keyword evidence="1" id="KW-0472">Membrane</keyword>
<evidence type="ECO:0000256" key="1">
    <source>
        <dbReference type="SAM" id="Phobius"/>
    </source>
</evidence>
<organism evidence="2 3">
    <name type="scientific">Rhynchosporium agropyri</name>
    <dbReference type="NCBI Taxonomy" id="914238"/>
    <lineage>
        <taxon>Eukaryota</taxon>
        <taxon>Fungi</taxon>
        <taxon>Dikarya</taxon>
        <taxon>Ascomycota</taxon>
        <taxon>Pezizomycotina</taxon>
        <taxon>Leotiomycetes</taxon>
        <taxon>Helotiales</taxon>
        <taxon>Ploettnerulaceae</taxon>
        <taxon>Rhynchosporium</taxon>
    </lineage>
</organism>